<evidence type="ECO:0000256" key="6">
    <source>
        <dbReference type="SAM" id="MobiDB-lite"/>
    </source>
</evidence>
<accession>A0A4C2A6H2</accession>
<comment type="caution">
    <text evidence="9">The sequence shown here is derived from an EMBL/GenBank/DDBJ whole genome shotgun (WGS) entry which is preliminary data.</text>
</comment>
<dbReference type="GO" id="GO:0016281">
    <property type="term" value="C:eukaryotic translation initiation factor 4F complex"/>
    <property type="evidence" value="ECO:0007669"/>
    <property type="project" value="TreeGrafter"/>
</dbReference>
<protein>
    <submittedName>
        <fullName evidence="9">Eukaryotic translation initiation factor 4 gamma 1</fullName>
    </submittedName>
</protein>
<dbReference type="CDD" id="cd11559">
    <property type="entry name" value="W2_eIF4G1_like"/>
    <property type="match status" value="1"/>
</dbReference>
<dbReference type="PROSITE" id="PS51363">
    <property type="entry name" value="W2"/>
    <property type="match status" value="1"/>
</dbReference>
<comment type="similarity">
    <text evidence="1">Belongs to the eukaryotic initiation factor 4G family.</text>
</comment>
<evidence type="ECO:0000259" key="7">
    <source>
        <dbReference type="PROSITE" id="PS51363"/>
    </source>
</evidence>
<dbReference type="SMART" id="SM00515">
    <property type="entry name" value="eIF5C"/>
    <property type="match status" value="1"/>
</dbReference>
<keyword evidence="2 9" id="KW-0396">Initiation factor</keyword>
<evidence type="ECO:0000256" key="2">
    <source>
        <dbReference type="ARBA" id="ARBA00022540"/>
    </source>
</evidence>
<dbReference type="GO" id="GO:0006417">
    <property type="term" value="P:regulation of translation"/>
    <property type="evidence" value="ECO:0007669"/>
    <property type="project" value="UniProtKB-KW"/>
</dbReference>
<keyword evidence="10" id="KW-1185">Reference proteome</keyword>
<feature type="region of interest" description="Disordered" evidence="6">
    <location>
        <begin position="650"/>
        <end position="691"/>
    </location>
</feature>
<gene>
    <name evidence="9" type="primary">Eif4g1</name>
    <name evidence="9" type="ORF">EVAR_39128_1</name>
</gene>
<dbReference type="PROSITE" id="PS51366">
    <property type="entry name" value="MI"/>
    <property type="match status" value="1"/>
</dbReference>
<dbReference type="SUPFAM" id="SSF48371">
    <property type="entry name" value="ARM repeat"/>
    <property type="match status" value="3"/>
</dbReference>
<dbReference type="STRING" id="151549.A0A4C2A6H2"/>
<proteinExistence type="inferred from homology"/>
<evidence type="ECO:0000256" key="3">
    <source>
        <dbReference type="ARBA" id="ARBA00022553"/>
    </source>
</evidence>
<keyword evidence="5" id="KW-0648">Protein biosynthesis</keyword>
<feature type="compositionally biased region" description="Polar residues" evidence="6">
    <location>
        <begin position="766"/>
        <end position="779"/>
    </location>
</feature>
<name>A0A4C2A6H2_EUMVA</name>
<dbReference type="SMART" id="SM00543">
    <property type="entry name" value="MIF4G"/>
    <property type="match status" value="1"/>
</dbReference>
<keyword evidence="3" id="KW-0597">Phosphoprotein</keyword>
<feature type="region of interest" description="Disordered" evidence="6">
    <location>
        <begin position="321"/>
        <end position="343"/>
    </location>
</feature>
<dbReference type="InterPro" id="IPR003307">
    <property type="entry name" value="W2_domain"/>
</dbReference>
<dbReference type="PANTHER" id="PTHR23253:SF78">
    <property type="entry name" value="EUKARYOTIC TRANSLATION INITIATION FACTOR 4G1, ISOFORM B-RELATED"/>
    <property type="match status" value="1"/>
</dbReference>
<dbReference type="OrthoDB" id="514777at2759"/>
<sequence length="1113" mass="125837">MRSTDARSVTPALIVFLVELRTGINSSNTLQEITNLPTSQTCTAPELLMINRITPTNINSENDNEHTNIECGKPKIGGAAVKTTPTPTELLSASIEAVAGVKSTKEIVEDQEPELELPELSVASQAQAKLNQNLASCNHLDTANGNITTETNDITDNQEDNNKNNNQKPFVVMDKNTTSIMASGEQSPKENETIENGRNETDTISNVEHENVALSDKESSVIQAPPEKPVYVPKYKYNKDQWSPLNTSGKKCYDINFLKQVKDDPLSKNKPESTQKLEALKVMRTTPQEMSLQFLSKPINDSVMPNFMKAQVGARNLMRDPKKDNKTLIPGKGSVKSNAPLNMGSGHKGLIHVSISLREDVKLNETENAWKPSRFKSDNVDQEQRKTEEVYKKFRGILNKLTPQKFDTLMERIKKLEIDTQTRLEGVIDLVFEKAIDEPNFSEAYASMCQKLSKLKVPADNPTTPDQQVNFRNLIISRCQNQFVTNKVDEQVSKLEKDLAECTDPAKKKELQLLLEEENRKIRMRSVGNVRFIGELYKLKMLTFKIMLFCMNHLIDKPEEEKLECLCKLLTTIGQQVECETKDQVEIIFKRMQEIVDKKSYKISSRVRFMIQDVIELRKRNWVVKTVVDSQPKMMDQIQKEAEQQQRQIELMNSPMGASFRRDESGRGKRGGDNRRQGSGTYPDNSWSSTRPKYAFDPLKLKQCSKDVQNVKLAPHHSSWNRGSGAKVPPQTSNSFMGLTTNTFSVLDVNVPTDPTVIKGPGAGSRTGSMGTPRSSSGNRSMRSPANSRSASPAPTPRDASPPIQEPEHVENVKKFVKSIITDWQTDHDDKIMLEEIKKKFPSGQYMAVITDLLNITVEMPCKDAIQVSKALHYLLSCNLISPEAFISCLNEILEFAPDLFIDIPILYENLGYILSPLIEKKVAQFLEKHMVETVKDDTKVSEKAKKILTPSEAQSKLLYLMNSEESSECIREWVQVNLGEASNEDWFMRSLIQAICEYSFFGPESRNVPHFKKDRLRKYIELIDEFGGDKQTKEANCLVGIQQLIHRLEHPQGLTVELFQYLHEQYIISENGFTSWSTSETEWEGKGVMLKALTSFFINMKEAEADESCSED</sequence>
<reference evidence="9 10" key="1">
    <citation type="journal article" date="2019" name="Commun. Biol.">
        <title>The bagworm genome reveals a unique fibroin gene that provides high tensile strength.</title>
        <authorList>
            <person name="Kono N."/>
            <person name="Nakamura H."/>
            <person name="Ohtoshi R."/>
            <person name="Tomita M."/>
            <person name="Numata K."/>
            <person name="Arakawa K."/>
        </authorList>
    </citation>
    <scope>NUCLEOTIDE SEQUENCE [LARGE SCALE GENOMIC DNA]</scope>
</reference>
<dbReference type="GO" id="GO:0003743">
    <property type="term" value="F:translation initiation factor activity"/>
    <property type="evidence" value="ECO:0007669"/>
    <property type="project" value="UniProtKB-KW"/>
</dbReference>
<dbReference type="Pfam" id="PF02020">
    <property type="entry name" value="W2"/>
    <property type="match status" value="1"/>
</dbReference>
<feature type="compositionally biased region" description="Low complexity" evidence="6">
    <location>
        <begin position="780"/>
        <end position="803"/>
    </location>
</feature>
<dbReference type="InterPro" id="IPR003891">
    <property type="entry name" value="Initiation_fac_eIF4g_MI"/>
</dbReference>
<dbReference type="InterPro" id="IPR016024">
    <property type="entry name" value="ARM-type_fold"/>
</dbReference>
<dbReference type="Pfam" id="PF02854">
    <property type="entry name" value="MIF4G"/>
    <property type="match status" value="1"/>
</dbReference>
<organism evidence="9 10">
    <name type="scientific">Eumeta variegata</name>
    <name type="common">Bagworm moth</name>
    <name type="synonym">Eumeta japonica</name>
    <dbReference type="NCBI Taxonomy" id="151549"/>
    <lineage>
        <taxon>Eukaryota</taxon>
        <taxon>Metazoa</taxon>
        <taxon>Ecdysozoa</taxon>
        <taxon>Arthropoda</taxon>
        <taxon>Hexapoda</taxon>
        <taxon>Insecta</taxon>
        <taxon>Pterygota</taxon>
        <taxon>Neoptera</taxon>
        <taxon>Endopterygota</taxon>
        <taxon>Lepidoptera</taxon>
        <taxon>Glossata</taxon>
        <taxon>Ditrysia</taxon>
        <taxon>Tineoidea</taxon>
        <taxon>Psychidae</taxon>
        <taxon>Oiketicinae</taxon>
        <taxon>Eumeta</taxon>
    </lineage>
</organism>
<feature type="region of interest" description="Disordered" evidence="6">
    <location>
        <begin position="753"/>
        <end position="809"/>
    </location>
</feature>
<dbReference type="EMBL" id="BGZK01002786">
    <property type="protein sequence ID" value="GBP96481.1"/>
    <property type="molecule type" value="Genomic_DNA"/>
</dbReference>
<dbReference type="InterPro" id="IPR003890">
    <property type="entry name" value="MIF4G-like_typ-3"/>
</dbReference>
<evidence type="ECO:0000256" key="4">
    <source>
        <dbReference type="ARBA" id="ARBA00022845"/>
    </source>
</evidence>
<feature type="compositionally biased region" description="Basic and acidic residues" evidence="6">
    <location>
        <begin position="660"/>
        <end position="676"/>
    </location>
</feature>
<evidence type="ECO:0000259" key="8">
    <source>
        <dbReference type="PROSITE" id="PS51366"/>
    </source>
</evidence>
<feature type="domain" description="MI" evidence="8">
    <location>
        <begin position="812"/>
        <end position="934"/>
    </location>
</feature>
<dbReference type="Proteomes" id="UP000299102">
    <property type="component" value="Unassembled WGS sequence"/>
</dbReference>
<dbReference type="Gene3D" id="1.25.40.180">
    <property type="match status" value="3"/>
</dbReference>
<dbReference type="PANTHER" id="PTHR23253">
    <property type="entry name" value="EUKARYOTIC TRANSLATION INITIATION FACTOR 4 GAMMA"/>
    <property type="match status" value="1"/>
</dbReference>
<feature type="domain" description="W2" evidence="7">
    <location>
        <begin position="944"/>
        <end position="1111"/>
    </location>
</feature>
<feature type="region of interest" description="Disordered" evidence="6">
    <location>
        <begin position="715"/>
        <end position="734"/>
    </location>
</feature>
<evidence type="ECO:0000313" key="9">
    <source>
        <dbReference type="EMBL" id="GBP96481.1"/>
    </source>
</evidence>
<feature type="region of interest" description="Disordered" evidence="6">
    <location>
        <begin position="148"/>
        <end position="169"/>
    </location>
</feature>
<evidence type="ECO:0000256" key="1">
    <source>
        <dbReference type="ARBA" id="ARBA00005775"/>
    </source>
</evidence>
<dbReference type="GO" id="GO:0003729">
    <property type="term" value="F:mRNA binding"/>
    <property type="evidence" value="ECO:0007669"/>
    <property type="project" value="TreeGrafter"/>
</dbReference>
<feature type="compositionally biased region" description="Polar residues" evidence="6">
    <location>
        <begin position="677"/>
        <end position="691"/>
    </location>
</feature>
<keyword evidence="4" id="KW-0810">Translation regulation</keyword>
<evidence type="ECO:0000256" key="5">
    <source>
        <dbReference type="ARBA" id="ARBA00022917"/>
    </source>
</evidence>
<dbReference type="AlphaFoldDB" id="A0A4C2A6H2"/>
<evidence type="ECO:0000313" key="10">
    <source>
        <dbReference type="Proteomes" id="UP000299102"/>
    </source>
</evidence>